<evidence type="ECO:0000256" key="6">
    <source>
        <dbReference type="ARBA" id="ARBA00023143"/>
    </source>
</evidence>
<keyword evidence="10" id="KW-0282">Flagellum</keyword>
<dbReference type="SUPFAM" id="SSF64518">
    <property type="entry name" value="Phase 1 flagellin"/>
    <property type="match status" value="1"/>
</dbReference>
<comment type="subcellular location">
    <subcellularLocation>
        <location evidence="1 7">Bacterial flagellum</location>
    </subcellularLocation>
    <subcellularLocation>
        <location evidence="2 7">Secreted</location>
    </subcellularLocation>
</comment>
<dbReference type="InterPro" id="IPR002371">
    <property type="entry name" value="FlgK"/>
</dbReference>
<evidence type="ECO:0000313" key="10">
    <source>
        <dbReference type="EMBL" id="MCS0608312.1"/>
    </source>
</evidence>
<dbReference type="PANTHER" id="PTHR30033">
    <property type="entry name" value="FLAGELLAR HOOK-ASSOCIATED PROTEIN 1"/>
    <property type="match status" value="1"/>
</dbReference>
<comment type="similarity">
    <text evidence="3 7">Belongs to the flagella basal body rod proteins family.</text>
</comment>
<dbReference type="PANTHER" id="PTHR30033:SF1">
    <property type="entry name" value="FLAGELLAR HOOK-ASSOCIATED PROTEIN 1"/>
    <property type="match status" value="1"/>
</dbReference>
<dbReference type="InterPro" id="IPR010930">
    <property type="entry name" value="Flg_bb/hook_C_dom"/>
</dbReference>
<dbReference type="RefSeq" id="WP_258856021.1">
    <property type="nucleotide sequence ID" value="NZ_JANUGV010000002.1"/>
</dbReference>
<reference evidence="10 11" key="1">
    <citation type="submission" date="2022-08" db="EMBL/GenBank/DDBJ databases">
        <title>Reclassification of Massilia species as members of the genera Telluria, Duganella, Pseudoduganella, Mokoshia gen. nov. and Zemynaea gen. nov. using orthogonal and non-orthogonal genome-based approaches.</title>
        <authorList>
            <person name="Bowman J.P."/>
        </authorList>
    </citation>
    <scope>NUCLEOTIDE SEQUENCE [LARGE SCALE GENOMIC DNA]</scope>
    <source>
        <strain evidence="10 11">JCM 31607</strain>
    </source>
</reference>
<evidence type="ECO:0000256" key="7">
    <source>
        <dbReference type="RuleBase" id="RU362065"/>
    </source>
</evidence>
<keyword evidence="11" id="KW-1185">Reference proteome</keyword>
<name>A0ABT2BIH1_9BURK</name>
<keyword evidence="10" id="KW-0969">Cilium</keyword>
<evidence type="ECO:0000259" key="8">
    <source>
        <dbReference type="Pfam" id="PF06429"/>
    </source>
</evidence>
<comment type="caution">
    <text evidence="10">The sequence shown here is derived from an EMBL/GenBank/DDBJ whole genome shotgun (WGS) entry which is preliminary data.</text>
</comment>
<evidence type="ECO:0000313" key="11">
    <source>
        <dbReference type="Proteomes" id="UP001205861"/>
    </source>
</evidence>
<dbReference type="InterPro" id="IPR053927">
    <property type="entry name" value="FlgK_helical"/>
</dbReference>
<evidence type="ECO:0000256" key="1">
    <source>
        <dbReference type="ARBA" id="ARBA00004365"/>
    </source>
</evidence>
<feature type="domain" description="Flagellar hook-associated protein FlgK helical" evidence="9">
    <location>
        <begin position="89"/>
        <end position="321"/>
    </location>
</feature>
<dbReference type="PRINTS" id="PR01005">
    <property type="entry name" value="FLGHOOKAP1"/>
</dbReference>
<gene>
    <name evidence="7 10" type="primary">flgK</name>
    <name evidence="10" type="ORF">NX773_09055</name>
</gene>
<evidence type="ECO:0000259" key="9">
    <source>
        <dbReference type="Pfam" id="PF22638"/>
    </source>
</evidence>
<proteinExistence type="inferred from homology"/>
<dbReference type="Proteomes" id="UP001205861">
    <property type="component" value="Unassembled WGS sequence"/>
</dbReference>
<dbReference type="Pfam" id="PF22638">
    <property type="entry name" value="FlgK_D1"/>
    <property type="match status" value="1"/>
</dbReference>
<keyword evidence="10" id="KW-0966">Cell projection</keyword>
<keyword evidence="6 7" id="KW-0975">Bacterial flagellum</keyword>
<keyword evidence="5 7" id="KW-0964">Secreted</keyword>
<dbReference type="Pfam" id="PF06429">
    <property type="entry name" value="Flg_bbr_C"/>
    <property type="match status" value="1"/>
</dbReference>
<organism evidence="10 11">
    <name type="scientific">Massilia solisilvae</name>
    <dbReference type="NCBI Taxonomy" id="1811225"/>
    <lineage>
        <taxon>Bacteria</taxon>
        <taxon>Pseudomonadati</taxon>
        <taxon>Pseudomonadota</taxon>
        <taxon>Betaproteobacteria</taxon>
        <taxon>Burkholderiales</taxon>
        <taxon>Oxalobacteraceae</taxon>
        <taxon>Telluria group</taxon>
        <taxon>Massilia</taxon>
    </lineage>
</organism>
<protein>
    <recommendedName>
        <fullName evidence="4 7">Flagellar hook-associated protein 1</fullName>
        <shortName evidence="7">HAP1</shortName>
    </recommendedName>
</protein>
<accession>A0ABT2BIH1</accession>
<evidence type="ECO:0000256" key="2">
    <source>
        <dbReference type="ARBA" id="ARBA00004613"/>
    </source>
</evidence>
<evidence type="ECO:0000256" key="5">
    <source>
        <dbReference type="ARBA" id="ARBA00022525"/>
    </source>
</evidence>
<evidence type="ECO:0000256" key="3">
    <source>
        <dbReference type="ARBA" id="ARBA00009677"/>
    </source>
</evidence>
<feature type="domain" description="Flagellar basal-body/hook protein C-terminal" evidence="8">
    <location>
        <begin position="416"/>
        <end position="456"/>
    </location>
</feature>
<dbReference type="EMBL" id="JANUGV010000002">
    <property type="protein sequence ID" value="MCS0608312.1"/>
    <property type="molecule type" value="Genomic_DNA"/>
</dbReference>
<evidence type="ECO:0000256" key="4">
    <source>
        <dbReference type="ARBA" id="ARBA00016244"/>
    </source>
</evidence>
<dbReference type="NCBIfam" id="TIGR02492">
    <property type="entry name" value="flgK_ends"/>
    <property type="match status" value="1"/>
</dbReference>
<sequence>MTIMNNALSGALASQVALSATSQNIANLQTKGYTRQAALLATIGGNGPRDAGNGVAVSQLMRFSDGYKSQQMWRAASSVGQFSQSQPYLTQLERVMGDESASLSAGIDKFFAALNAVAGVDPTSSALRGQVLTAAGLMAQRFNNLNNVFNSQLQSVVQQRTAIVDSANSAIAEIASLNLRITHAASTGTSASSLIDARDQAIDRLASQMALEVSDQPDGTRNISLVTGESLVIGGVGGKLAASGGVTSVQSFSLSFASSTFNVNTAVLGGQLGGLTTFEHNVLAPLQQGVADLARQLSDKVNATLSAGYTMSGATPGKPLFVFNAGSTSAMLQVAPGFQASDLAFSKDGNPGDTGNLQELLTLKGAPISVTGLGTVLVGDADTQLVGKLGVDSQQNQSSLTTAETVRTQAEQDWQSTSAVNQDEEAVNLVEYQKMYQANMKVMSVANALFDATLQMMG</sequence>